<gene>
    <name evidence="3" type="ORF">EI981_16300</name>
</gene>
<dbReference type="InterPro" id="IPR036938">
    <property type="entry name" value="PAP2/HPO_sf"/>
</dbReference>
<dbReference type="OrthoDB" id="9790723at2"/>
<keyword evidence="1" id="KW-0472">Membrane</keyword>
<feature type="transmembrane region" description="Helical" evidence="1">
    <location>
        <begin position="181"/>
        <end position="199"/>
    </location>
</feature>
<evidence type="ECO:0000313" key="4">
    <source>
        <dbReference type="Proteomes" id="UP000270678"/>
    </source>
</evidence>
<feature type="transmembrane region" description="Helical" evidence="1">
    <location>
        <begin position="82"/>
        <end position="102"/>
    </location>
</feature>
<dbReference type="EMBL" id="CP034346">
    <property type="protein sequence ID" value="AZS18333.1"/>
    <property type="molecule type" value="Genomic_DNA"/>
</dbReference>
<reference evidence="4" key="1">
    <citation type="submission" date="2018-12" db="EMBL/GenBank/DDBJ databases">
        <title>Complete genome sequence of Paenibacillus sp. MBLB1234.</title>
        <authorList>
            <person name="Nam Y.-D."/>
            <person name="Kang J."/>
            <person name="Chung W.-H."/>
            <person name="Park Y.S."/>
        </authorList>
    </citation>
    <scope>NUCLEOTIDE SEQUENCE [LARGE SCALE GENOMIC DNA]</scope>
    <source>
        <strain evidence="4">MBLB1234</strain>
    </source>
</reference>
<feature type="domain" description="Inositolphosphotransferase Aur1/Ipt1" evidence="2">
    <location>
        <begin position="59"/>
        <end position="195"/>
    </location>
</feature>
<dbReference type="InterPro" id="IPR026841">
    <property type="entry name" value="Aur1/Ipt1"/>
</dbReference>
<feature type="transmembrane region" description="Helical" evidence="1">
    <location>
        <begin position="158"/>
        <end position="175"/>
    </location>
</feature>
<protein>
    <submittedName>
        <fullName evidence="3">Inositol phosphorylceramide synthase</fullName>
    </submittedName>
</protein>
<proteinExistence type="predicted"/>
<evidence type="ECO:0000313" key="3">
    <source>
        <dbReference type="EMBL" id="AZS18333.1"/>
    </source>
</evidence>
<dbReference type="Pfam" id="PF14378">
    <property type="entry name" value="PAP2_3"/>
    <property type="match status" value="1"/>
</dbReference>
<feature type="transmembrane region" description="Helical" evidence="1">
    <location>
        <begin position="51"/>
        <end position="75"/>
    </location>
</feature>
<accession>A0A3Q9IDP3</accession>
<keyword evidence="4" id="KW-1185">Reference proteome</keyword>
<dbReference type="GO" id="GO:0016020">
    <property type="term" value="C:membrane"/>
    <property type="evidence" value="ECO:0007669"/>
    <property type="project" value="UniProtKB-SubCell"/>
</dbReference>
<feature type="transmembrane region" description="Helical" evidence="1">
    <location>
        <begin position="12"/>
        <end position="31"/>
    </location>
</feature>
<keyword evidence="1" id="KW-1133">Transmembrane helix</keyword>
<dbReference type="AlphaFoldDB" id="A0A3Q9IDP3"/>
<dbReference type="Proteomes" id="UP000270678">
    <property type="component" value="Chromosome"/>
</dbReference>
<sequence>MSPAFSSKFIKYRPLLWILLIPILNIFYMVLNHDGTRVNNLMTDLDAQIPFVPAFIIPYLSWYPFIIIMLIVILVNNRKTYYRTLIALCLGLIVCYIIYYFYQTTVPRPPITEQGILYSLVRFTYLTDNPFNCFPSIHVLTTYLIWRGALDCNGLSKLMRLFTSFMFVAIVLSTLFVKQHYVLDIAAAIFIAEVLYFITGKCLEVSLKSGKVINKQTNP</sequence>
<evidence type="ECO:0000256" key="1">
    <source>
        <dbReference type="SAM" id="Phobius"/>
    </source>
</evidence>
<evidence type="ECO:0000259" key="2">
    <source>
        <dbReference type="Pfam" id="PF14378"/>
    </source>
</evidence>
<feature type="transmembrane region" description="Helical" evidence="1">
    <location>
        <begin position="129"/>
        <end position="146"/>
    </location>
</feature>
<dbReference type="KEGG" id="plut:EI981_16300"/>
<dbReference type="CDD" id="cd03386">
    <property type="entry name" value="PAP2_Aur1_like"/>
    <property type="match status" value="1"/>
</dbReference>
<organism evidence="3 4">
    <name type="scientific">Paenibacillus lutimineralis</name>
    <dbReference type="NCBI Taxonomy" id="2707005"/>
    <lineage>
        <taxon>Bacteria</taxon>
        <taxon>Bacillati</taxon>
        <taxon>Bacillota</taxon>
        <taxon>Bacilli</taxon>
        <taxon>Bacillales</taxon>
        <taxon>Paenibacillaceae</taxon>
        <taxon>Paenibacillus</taxon>
    </lineage>
</organism>
<name>A0A3Q9IDP3_9BACL</name>
<keyword evidence="1" id="KW-0812">Transmembrane</keyword>
<dbReference type="SUPFAM" id="SSF48317">
    <property type="entry name" value="Acid phosphatase/Vanadium-dependent haloperoxidase"/>
    <property type="match status" value="1"/>
</dbReference>
<dbReference type="RefSeq" id="WP_127004761.1">
    <property type="nucleotide sequence ID" value="NZ_CP034346.1"/>
</dbReference>